<dbReference type="STRING" id="1423351.A0A074RMN8"/>
<dbReference type="Pfam" id="PF20153">
    <property type="entry name" value="DUF6535"/>
    <property type="match status" value="1"/>
</dbReference>
<dbReference type="EMBL" id="AZST01001357">
    <property type="protein sequence ID" value="KEP45973.1"/>
    <property type="molecule type" value="Genomic_DNA"/>
</dbReference>
<dbReference type="HOGENOM" id="CLU_010953_1_0_1"/>
<organism evidence="4 5">
    <name type="scientific">Rhizoctonia solani 123E</name>
    <dbReference type="NCBI Taxonomy" id="1423351"/>
    <lineage>
        <taxon>Eukaryota</taxon>
        <taxon>Fungi</taxon>
        <taxon>Dikarya</taxon>
        <taxon>Basidiomycota</taxon>
        <taxon>Agaricomycotina</taxon>
        <taxon>Agaricomycetes</taxon>
        <taxon>Cantharellales</taxon>
        <taxon>Ceratobasidiaceae</taxon>
        <taxon>Rhizoctonia</taxon>
    </lineage>
</organism>
<gene>
    <name evidence="4" type="ORF">V565_226720</name>
</gene>
<accession>A0A074RMN8</accession>
<comment type="caution">
    <text evidence="4">The sequence shown here is derived from an EMBL/GenBank/DDBJ whole genome shotgun (WGS) entry which is preliminary data.</text>
</comment>
<dbReference type="Proteomes" id="UP000027456">
    <property type="component" value="Unassembled WGS sequence"/>
</dbReference>
<keyword evidence="2" id="KW-0472">Membrane</keyword>
<feature type="transmembrane region" description="Helical" evidence="2">
    <location>
        <begin position="168"/>
        <end position="187"/>
    </location>
</feature>
<feature type="transmembrane region" description="Helical" evidence="2">
    <location>
        <begin position="254"/>
        <end position="279"/>
    </location>
</feature>
<dbReference type="AlphaFoldDB" id="A0A074RMN8"/>
<dbReference type="OrthoDB" id="3219854at2759"/>
<evidence type="ECO:0000313" key="4">
    <source>
        <dbReference type="EMBL" id="KEP45973.1"/>
    </source>
</evidence>
<keyword evidence="2 4" id="KW-0812">Transmembrane</keyword>
<evidence type="ECO:0000259" key="3">
    <source>
        <dbReference type="Pfam" id="PF20153"/>
    </source>
</evidence>
<feature type="domain" description="DUF6535" evidence="3">
    <location>
        <begin position="68"/>
        <end position="248"/>
    </location>
</feature>
<evidence type="ECO:0000256" key="1">
    <source>
        <dbReference type="SAM" id="Coils"/>
    </source>
</evidence>
<feature type="transmembrane region" description="Helical" evidence="2">
    <location>
        <begin position="224"/>
        <end position="248"/>
    </location>
</feature>
<reference evidence="4 5" key="1">
    <citation type="submission" date="2013-12" db="EMBL/GenBank/DDBJ databases">
        <authorList>
            <person name="Cubeta M."/>
            <person name="Pakala S."/>
            <person name="Fedorova N."/>
            <person name="Thomas E."/>
            <person name="Dean R."/>
            <person name="Jabaji S."/>
            <person name="Neate S."/>
            <person name="Toda T."/>
            <person name="Tavantzis S."/>
            <person name="Vilgalys R."/>
            <person name="Bharathan N."/>
            <person name="Pakala S."/>
            <person name="Losada L.S."/>
            <person name="Zafar N."/>
            <person name="Nierman W."/>
        </authorList>
    </citation>
    <scope>NUCLEOTIDE SEQUENCE [LARGE SCALE GENOMIC DNA]</scope>
    <source>
        <strain evidence="4 5">123E</strain>
    </source>
</reference>
<proteinExistence type="predicted"/>
<evidence type="ECO:0000256" key="2">
    <source>
        <dbReference type="SAM" id="Phobius"/>
    </source>
</evidence>
<dbReference type="InterPro" id="IPR045338">
    <property type="entry name" value="DUF6535"/>
</dbReference>
<name>A0A074RMN8_9AGAM</name>
<feature type="coiled-coil region" evidence="1">
    <location>
        <begin position="794"/>
        <end position="831"/>
    </location>
</feature>
<protein>
    <submittedName>
        <fullName evidence="4">Putative transmembrane protein</fullName>
    </submittedName>
</protein>
<keyword evidence="5" id="KW-1185">Reference proteome</keyword>
<sequence length="912" mass="102676">MPFYLLFRSSPKRSERGTKGLHQYMHKHRKRAQINSTAPQGAVPFYPVEAPQEFDEEGKELGPDAQVWKTYVREADQVDEEIVDGWNKSMDVILIFAALFSAIPTAFVIESYKSLKPDPADASSQTLLTISQTLMLIANGSQPSSTPSASNAEAPVFQASAKDICVNVLWFLSLSLSVPVSLISMLAKEWCLEFMAGRTGPPGSQARRRQQRWDGLVKWRMKEVIVLLPSLIHVSLLLFAIGLCVFLWDVHYGVAIPVVIVTTTAAGAYFACTIVPLLYHFCPYGTVLSRAIKQFTISRSRLTQDEVQNDVIGNALHWMITNCETPRSVDVALQSLAAADEKVSPTKLEEVNAWSIIKQRVESSGVSEQSEQSRAASRLYKRALEAIPATRRRTDHLSYGIRDDTRKLEQLVLGVQSTINGLIHEVLADTRSLDPSTTSILKRCTLIGSHCLSKIRNPQNEEHLHQVNPTALAEEIVNLLEPYLTAKEGYLNEKSALCRALLASFAFVLCCNVAREPMVNSLCVGYILRLVRGYWLWRNNTSDWVSYEEITMDYFVLATLCLSISSDYSDKSNSPPATPYTSIEETFETLWAGLVKTIYSDSSALKSHATCWTHGTLYLLANPNHYDLTNYESGAIGSILRITIRKAGLPSEIDINYHTQYIKDICCNLADANGFKYAPQFLTALYILWSNSPLNERHRLTSETYILVVKCLCLADDNDMNGWDRSSAYYMLRDSPFPRCSPQLIQHLSSTDLIAHLSNLINHNDVNKRTFATAQLWLWLNMTLSELDRTNPALNALEKELLQYSDLENKLEQQEEVAEKLETKLPVLLNELRDEFNKYGDTIRSSLRGYICRVIEIMLQQRSTPLPANISDGLRDIPKDLRGVESFKNLDTNEVVTDPGIVFVPMISRHYC</sequence>
<evidence type="ECO:0000313" key="5">
    <source>
        <dbReference type="Proteomes" id="UP000027456"/>
    </source>
</evidence>
<keyword evidence="1" id="KW-0175">Coiled coil</keyword>
<feature type="transmembrane region" description="Helical" evidence="2">
    <location>
        <begin position="92"/>
        <end position="109"/>
    </location>
</feature>
<keyword evidence="2" id="KW-1133">Transmembrane helix</keyword>